<name>J0LLL6_9BIFI</name>
<dbReference type="InterPro" id="IPR007267">
    <property type="entry name" value="GtrA_DPMS_TM"/>
</dbReference>
<dbReference type="AlphaFoldDB" id="J0LLL6"/>
<organism evidence="8 9">
    <name type="scientific">Scardovia wiggsiae F0424</name>
    <dbReference type="NCBI Taxonomy" id="857290"/>
    <lineage>
        <taxon>Bacteria</taxon>
        <taxon>Bacillati</taxon>
        <taxon>Actinomycetota</taxon>
        <taxon>Actinomycetes</taxon>
        <taxon>Bifidobacteriales</taxon>
        <taxon>Bifidobacteriaceae</taxon>
        <taxon>Scardovia</taxon>
    </lineage>
</organism>
<dbReference type="HOGENOM" id="CLU_083873_6_3_11"/>
<evidence type="ECO:0000313" key="8">
    <source>
        <dbReference type="EMBL" id="EJD64727.1"/>
    </source>
</evidence>
<dbReference type="PANTHER" id="PTHR38459">
    <property type="entry name" value="PROPHAGE BACTOPRENOL-LINKED GLUCOSE TRANSLOCASE HOMOLOG"/>
    <property type="match status" value="1"/>
</dbReference>
<evidence type="ECO:0000259" key="7">
    <source>
        <dbReference type="Pfam" id="PF04138"/>
    </source>
</evidence>
<feature type="transmembrane region" description="Helical" evidence="6">
    <location>
        <begin position="7"/>
        <end position="29"/>
    </location>
</feature>
<dbReference type="EMBL" id="AGZS01000006">
    <property type="protein sequence ID" value="EJD64727.1"/>
    <property type="molecule type" value="Genomic_DNA"/>
</dbReference>
<reference evidence="8 9" key="1">
    <citation type="submission" date="2012-01" db="EMBL/GenBank/DDBJ databases">
        <title>The Genome Sequence of Scardovia wiggsiae F0424.</title>
        <authorList>
            <consortium name="The Broad Institute Genome Sequencing Platform"/>
            <person name="Earl A."/>
            <person name="Ward D."/>
            <person name="Feldgarden M."/>
            <person name="Gevers D."/>
            <person name="Izard J."/>
            <person name="Ganesan A."/>
            <person name="Baranova O.V."/>
            <person name="Blanton J.M."/>
            <person name="Tanner A.C."/>
            <person name="Mathney J."/>
            <person name="Dewhirst F.E."/>
            <person name="Young S.K."/>
            <person name="Zeng Q."/>
            <person name="Gargeya S."/>
            <person name="Fitzgerald M."/>
            <person name="Haas B."/>
            <person name="Abouelleil A."/>
            <person name="Alvarado L."/>
            <person name="Arachchi H.M."/>
            <person name="Berlin A."/>
            <person name="Chapman S.B."/>
            <person name="Gearin G."/>
            <person name="Goldberg J."/>
            <person name="Griggs A."/>
            <person name="Gujja S."/>
            <person name="Hansen M."/>
            <person name="Heiman D."/>
            <person name="Howarth C."/>
            <person name="Larimer J."/>
            <person name="Lui A."/>
            <person name="MacDonald P.J.P."/>
            <person name="McCowen C."/>
            <person name="Montmayeur A."/>
            <person name="Murphy C."/>
            <person name="Neiman D."/>
            <person name="Pearson M."/>
            <person name="Priest M."/>
            <person name="Roberts A."/>
            <person name="Saif S."/>
            <person name="Shea T."/>
            <person name="Sisk P."/>
            <person name="Stolte C."/>
            <person name="Sykes S."/>
            <person name="Wortman J."/>
            <person name="Nusbaum C."/>
            <person name="Birren B."/>
        </authorList>
    </citation>
    <scope>NUCLEOTIDE SEQUENCE [LARGE SCALE GENOMIC DNA]</scope>
    <source>
        <strain evidence="8 9">F0424</strain>
    </source>
</reference>
<feature type="domain" description="GtrA/DPMS transmembrane" evidence="7">
    <location>
        <begin position="9"/>
        <end position="136"/>
    </location>
</feature>
<dbReference type="PANTHER" id="PTHR38459:SF1">
    <property type="entry name" value="PROPHAGE BACTOPRENOL-LINKED GLUCOSE TRANSLOCASE HOMOLOG"/>
    <property type="match status" value="1"/>
</dbReference>
<dbReference type="GO" id="GO:0000271">
    <property type="term" value="P:polysaccharide biosynthetic process"/>
    <property type="evidence" value="ECO:0007669"/>
    <property type="project" value="InterPro"/>
</dbReference>
<evidence type="ECO:0000313" key="9">
    <source>
        <dbReference type="Proteomes" id="UP000006415"/>
    </source>
</evidence>
<comment type="caution">
    <text evidence="8">The sequence shown here is derived from an EMBL/GenBank/DDBJ whole genome shotgun (WGS) entry which is preliminary data.</text>
</comment>
<keyword evidence="3 6" id="KW-0812">Transmembrane</keyword>
<protein>
    <recommendedName>
        <fullName evidence="7">GtrA/DPMS transmembrane domain-containing protein</fullName>
    </recommendedName>
</protein>
<evidence type="ECO:0000256" key="6">
    <source>
        <dbReference type="SAM" id="Phobius"/>
    </source>
</evidence>
<feature type="transmembrane region" description="Helical" evidence="6">
    <location>
        <begin position="41"/>
        <end position="60"/>
    </location>
</feature>
<dbReference type="OrthoDB" id="9807815at2"/>
<sequence length="167" mass="18941">MKKFEQIIKFGIVGVLAFLIDAGLLYALVRFLYWNAVPASIVSFIVSLIFNYLASMKYVFVHRDDMARWMEIVIFVVSSVIGLLINAFIIWIGTAVIISPSMQQTDPLWYQIYTMGSKLVATAVVMIWNFVIRKWLLDAPSPGAEINKKSFAYRIGQWSLSHGPQGL</sequence>
<dbReference type="Pfam" id="PF04138">
    <property type="entry name" value="GtrA_DPMS_TM"/>
    <property type="match status" value="1"/>
</dbReference>
<proteinExistence type="inferred from homology"/>
<feature type="transmembrane region" description="Helical" evidence="6">
    <location>
        <begin position="72"/>
        <end position="98"/>
    </location>
</feature>
<gene>
    <name evidence="8" type="ORF">HMPREF9156_01222</name>
</gene>
<evidence type="ECO:0000256" key="3">
    <source>
        <dbReference type="ARBA" id="ARBA00022692"/>
    </source>
</evidence>
<evidence type="ECO:0000256" key="4">
    <source>
        <dbReference type="ARBA" id="ARBA00022989"/>
    </source>
</evidence>
<dbReference type="STRING" id="857290.HMPREF9156_01222"/>
<comment type="subcellular location">
    <subcellularLocation>
        <location evidence="1">Membrane</location>
        <topology evidence="1">Multi-pass membrane protein</topology>
    </subcellularLocation>
</comment>
<dbReference type="Proteomes" id="UP000006415">
    <property type="component" value="Unassembled WGS sequence"/>
</dbReference>
<evidence type="ECO:0000256" key="1">
    <source>
        <dbReference type="ARBA" id="ARBA00004141"/>
    </source>
</evidence>
<dbReference type="RefSeq" id="WP_007148285.1">
    <property type="nucleotide sequence ID" value="NZ_AKCI01000001.1"/>
</dbReference>
<dbReference type="eggNOG" id="COG2246">
    <property type="taxonomic scope" value="Bacteria"/>
</dbReference>
<keyword evidence="4 6" id="KW-1133">Transmembrane helix</keyword>
<keyword evidence="9" id="KW-1185">Reference proteome</keyword>
<dbReference type="GO" id="GO:0005886">
    <property type="term" value="C:plasma membrane"/>
    <property type="evidence" value="ECO:0007669"/>
    <property type="project" value="TreeGrafter"/>
</dbReference>
<accession>J0LLL6</accession>
<keyword evidence="5 6" id="KW-0472">Membrane</keyword>
<dbReference type="InterPro" id="IPR051401">
    <property type="entry name" value="GtrA_CellWall_Glycosyl"/>
</dbReference>
<evidence type="ECO:0000256" key="2">
    <source>
        <dbReference type="ARBA" id="ARBA00009399"/>
    </source>
</evidence>
<comment type="similarity">
    <text evidence="2">Belongs to the GtrA family.</text>
</comment>
<feature type="transmembrane region" description="Helical" evidence="6">
    <location>
        <begin position="110"/>
        <end position="131"/>
    </location>
</feature>
<evidence type="ECO:0000256" key="5">
    <source>
        <dbReference type="ARBA" id="ARBA00023136"/>
    </source>
</evidence>